<evidence type="ECO:0000256" key="4">
    <source>
        <dbReference type="ARBA" id="ARBA00023136"/>
    </source>
</evidence>
<protein>
    <recommendedName>
        <fullName evidence="6">Amino acid transporter transmembrane domain-containing protein</fullName>
    </recommendedName>
</protein>
<reference evidence="7" key="1">
    <citation type="submission" date="2021-11" db="EMBL/GenBank/DDBJ databases">
        <authorList>
            <consortium name="Genoscope - CEA"/>
            <person name="William W."/>
        </authorList>
    </citation>
    <scope>NUCLEOTIDE SEQUENCE</scope>
</reference>
<feature type="transmembrane region" description="Helical" evidence="5">
    <location>
        <begin position="230"/>
        <end position="250"/>
    </location>
</feature>
<comment type="subcellular location">
    <subcellularLocation>
        <location evidence="1">Membrane</location>
    </subcellularLocation>
</comment>
<dbReference type="OrthoDB" id="294541at2759"/>
<feature type="transmembrane region" description="Helical" evidence="5">
    <location>
        <begin position="49"/>
        <end position="69"/>
    </location>
</feature>
<sequence length="465" mass="48805">MSTATEQSPINFTPDEGDGTMAPAYAVVFCLNYMMGSGYLTLPRAFADAGLVWGLSILVAVSIGATAAAECLLDCMARAGWIAAARALPESGGSFCRVPLDAPSPPVTRLQREAPRPVQLPDLCALYLGDTGYAAYVTLISGYMLGSLWCYAAIFAAALEANLAPSGHVLYVGLFAVFVVPLSLKDLADQKAVQTLLAFGRVVMLAVMLVTALTYLWSMGPIAPMPKRTGPFDGVAALAPVVTFSLVLHHSVPQIVAPVKVRSEFDKNVLFRRAFVGACLLYALFAAPVAYLFGEKTQSAANLGWATYHHVHDASDPRDALKTRLIAWLAQFVVLYPAVNVLATYPLNVITFGDALLAAHRRFQANGEVSATPPSRTSVRIARLVAAVPPLIGACIQPDISSVTNVTGCFGLFLCAVVPGVLSLAARRLAPGPTEHASPLNGKAAAVALVLVGLVLTAGSLAAAL</sequence>
<feature type="transmembrane region" description="Helical" evidence="5">
    <location>
        <begin position="196"/>
        <end position="218"/>
    </location>
</feature>
<keyword evidence="3 5" id="KW-1133">Transmembrane helix</keyword>
<keyword evidence="4 5" id="KW-0472">Membrane</keyword>
<proteinExistence type="predicted"/>
<feature type="transmembrane region" description="Helical" evidence="5">
    <location>
        <begin position="410"/>
        <end position="430"/>
    </location>
</feature>
<name>A0A8J2X257_9STRA</name>
<comment type="caution">
    <text evidence="7">The sequence shown here is derived from an EMBL/GenBank/DDBJ whole genome shotgun (WGS) entry which is preliminary data.</text>
</comment>
<keyword evidence="8" id="KW-1185">Reference proteome</keyword>
<dbReference type="EMBL" id="CAKKNE010000005">
    <property type="protein sequence ID" value="CAH0377936.1"/>
    <property type="molecule type" value="Genomic_DNA"/>
</dbReference>
<organism evidence="7 8">
    <name type="scientific">Pelagomonas calceolata</name>
    <dbReference type="NCBI Taxonomy" id="35677"/>
    <lineage>
        <taxon>Eukaryota</taxon>
        <taxon>Sar</taxon>
        <taxon>Stramenopiles</taxon>
        <taxon>Ochrophyta</taxon>
        <taxon>Pelagophyceae</taxon>
        <taxon>Pelagomonadales</taxon>
        <taxon>Pelagomonadaceae</taxon>
        <taxon>Pelagomonas</taxon>
    </lineage>
</organism>
<dbReference type="Pfam" id="PF01490">
    <property type="entry name" value="Aa_trans"/>
    <property type="match status" value="1"/>
</dbReference>
<evidence type="ECO:0000256" key="1">
    <source>
        <dbReference type="ARBA" id="ARBA00004370"/>
    </source>
</evidence>
<dbReference type="Proteomes" id="UP000789595">
    <property type="component" value="Unassembled WGS sequence"/>
</dbReference>
<evidence type="ECO:0000259" key="6">
    <source>
        <dbReference type="Pfam" id="PF01490"/>
    </source>
</evidence>
<dbReference type="GO" id="GO:0016020">
    <property type="term" value="C:membrane"/>
    <property type="evidence" value="ECO:0007669"/>
    <property type="project" value="UniProtKB-SubCell"/>
</dbReference>
<evidence type="ECO:0000256" key="3">
    <source>
        <dbReference type="ARBA" id="ARBA00022989"/>
    </source>
</evidence>
<accession>A0A8J2X257</accession>
<evidence type="ECO:0000313" key="8">
    <source>
        <dbReference type="Proteomes" id="UP000789595"/>
    </source>
</evidence>
<feature type="transmembrane region" description="Helical" evidence="5">
    <location>
        <begin position="133"/>
        <end position="156"/>
    </location>
</feature>
<feature type="transmembrane region" description="Helical" evidence="5">
    <location>
        <begin position="325"/>
        <end position="347"/>
    </location>
</feature>
<dbReference type="PANTHER" id="PTHR16189">
    <property type="entry name" value="TRANSMEMBRANE PROTEIN 104-RELATED"/>
    <property type="match status" value="1"/>
</dbReference>
<feature type="transmembrane region" description="Helical" evidence="5">
    <location>
        <begin position="442"/>
        <end position="464"/>
    </location>
</feature>
<dbReference type="InterPro" id="IPR013057">
    <property type="entry name" value="AA_transpt_TM"/>
</dbReference>
<evidence type="ECO:0000256" key="2">
    <source>
        <dbReference type="ARBA" id="ARBA00022692"/>
    </source>
</evidence>
<feature type="transmembrane region" description="Helical" evidence="5">
    <location>
        <begin position="168"/>
        <end position="184"/>
    </location>
</feature>
<dbReference type="AlphaFoldDB" id="A0A8J2X257"/>
<evidence type="ECO:0000313" key="7">
    <source>
        <dbReference type="EMBL" id="CAH0377936.1"/>
    </source>
</evidence>
<evidence type="ECO:0000256" key="5">
    <source>
        <dbReference type="SAM" id="Phobius"/>
    </source>
</evidence>
<feature type="domain" description="Amino acid transporter transmembrane" evidence="6">
    <location>
        <begin position="124"/>
        <end position="462"/>
    </location>
</feature>
<feature type="transmembrane region" description="Helical" evidence="5">
    <location>
        <begin position="270"/>
        <end position="293"/>
    </location>
</feature>
<keyword evidence="2 5" id="KW-0812">Transmembrane</keyword>
<gene>
    <name evidence="7" type="ORF">PECAL_5P24530</name>
</gene>
<feature type="transmembrane region" description="Helical" evidence="5">
    <location>
        <begin position="22"/>
        <end position="42"/>
    </location>
</feature>